<evidence type="ECO:0000256" key="4">
    <source>
        <dbReference type="ARBA" id="ARBA00022801"/>
    </source>
</evidence>
<evidence type="ECO:0000313" key="10">
    <source>
        <dbReference type="Proteomes" id="UP000610456"/>
    </source>
</evidence>
<comment type="similarity">
    <text evidence="1 8">Belongs to the SOS response-associated peptidase family.</text>
</comment>
<sequence length="206" mass="24502">MCYRTKLNARIQDIEKTFNAQFIEPEVFSPMEEINAFDFRKTPVIIDENQGEIEMFHWGLIPFWAKDDTIKKMTLNAKIETASEKPAYRNSVENRCLILANGYYEWQWLDPKGKQKQKFQITPKDQEIFAFAGIYSNWRNPENNELIYSYSIMTTEANEIMSKIHNNKKRMPVVLRKEDRNNWLSGMEISKFAFPYEVQLEAQEVY</sequence>
<dbReference type="PANTHER" id="PTHR13604:SF0">
    <property type="entry name" value="ABASIC SITE PROCESSING PROTEIN HMCES"/>
    <property type="match status" value="1"/>
</dbReference>
<dbReference type="Pfam" id="PF02586">
    <property type="entry name" value="SRAP"/>
    <property type="match status" value="1"/>
</dbReference>
<keyword evidence="2 8" id="KW-0645">Protease</keyword>
<reference evidence="9" key="2">
    <citation type="submission" date="2020-09" db="EMBL/GenBank/DDBJ databases">
        <authorList>
            <person name="Sun Q."/>
            <person name="Kim S."/>
        </authorList>
    </citation>
    <scope>NUCLEOTIDE SEQUENCE</scope>
    <source>
        <strain evidence="9">KCTC 12719</strain>
    </source>
</reference>
<dbReference type="EMBL" id="BMXB01000003">
    <property type="protein sequence ID" value="GHA32688.1"/>
    <property type="molecule type" value="Genomic_DNA"/>
</dbReference>
<dbReference type="GO" id="GO:0008233">
    <property type="term" value="F:peptidase activity"/>
    <property type="evidence" value="ECO:0007669"/>
    <property type="project" value="UniProtKB-KW"/>
</dbReference>
<dbReference type="EC" id="3.4.-.-" evidence="8"/>
<dbReference type="SUPFAM" id="SSF143081">
    <property type="entry name" value="BB1717-like"/>
    <property type="match status" value="1"/>
</dbReference>
<dbReference type="InterPro" id="IPR036590">
    <property type="entry name" value="SRAP-like"/>
</dbReference>
<keyword evidence="10" id="KW-1185">Reference proteome</keyword>
<evidence type="ECO:0000256" key="1">
    <source>
        <dbReference type="ARBA" id="ARBA00008136"/>
    </source>
</evidence>
<keyword evidence="5" id="KW-0190">Covalent protein-DNA linkage</keyword>
<evidence type="ECO:0000256" key="7">
    <source>
        <dbReference type="ARBA" id="ARBA00023239"/>
    </source>
</evidence>
<dbReference type="Gene3D" id="3.90.1680.10">
    <property type="entry name" value="SOS response associated peptidase-like"/>
    <property type="match status" value="1"/>
</dbReference>
<comment type="caution">
    <text evidence="9">The sequence shown here is derived from an EMBL/GenBank/DDBJ whole genome shotgun (WGS) entry which is preliminary data.</text>
</comment>
<protein>
    <recommendedName>
        <fullName evidence="8">Abasic site processing protein</fullName>
        <ecNumber evidence="8">3.4.-.-</ecNumber>
    </recommendedName>
</protein>
<dbReference type="Proteomes" id="UP000610456">
    <property type="component" value="Unassembled WGS sequence"/>
</dbReference>
<organism evidence="9 10">
    <name type="scientific">Salinimicrobium marinum</name>
    <dbReference type="NCBI Taxonomy" id="680283"/>
    <lineage>
        <taxon>Bacteria</taxon>
        <taxon>Pseudomonadati</taxon>
        <taxon>Bacteroidota</taxon>
        <taxon>Flavobacteriia</taxon>
        <taxon>Flavobacteriales</taxon>
        <taxon>Flavobacteriaceae</taxon>
        <taxon>Salinimicrobium</taxon>
    </lineage>
</organism>
<proteinExistence type="inferred from homology"/>
<evidence type="ECO:0000256" key="6">
    <source>
        <dbReference type="ARBA" id="ARBA00023125"/>
    </source>
</evidence>
<keyword evidence="3" id="KW-0227">DNA damage</keyword>
<dbReference type="GO" id="GO:0006508">
    <property type="term" value="P:proteolysis"/>
    <property type="evidence" value="ECO:0007669"/>
    <property type="project" value="UniProtKB-KW"/>
</dbReference>
<dbReference type="InterPro" id="IPR003738">
    <property type="entry name" value="SRAP"/>
</dbReference>
<evidence type="ECO:0000256" key="3">
    <source>
        <dbReference type="ARBA" id="ARBA00022763"/>
    </source>
</evidence>
<name>A0A918SA68_9FLAO</name>
<accession>A0A918SA68</accession>
<dbReference type="AlphaFoldDB" id="A0A918SA68"/>
<evidence type="ECO:0000256" key="8">
    <source>
        <dbReference type="RuleBase" id="RU364100"/>
    </source>
</evidence>
<dbReference type="GO" id="GO:0003697">
    <property type="term" value="F:single-stranded DNA binding"/>
    <property type="evidence" value="ECO:0007669"/>
    <property type="project" value="InterPro"/>
</dbReference>
<evidence type="ECO:0000256" key="2">
    <source>
        <dbReference type="ARBA" id="ARBA00022670"/>
    </source>
</evidence>
<keyword evidence="6" id="KW-0238">DNA-binding</keyword>
<dbReference type="PANTHER" id="PTHR13604">
    <property type="entry name" value="DC12-RELATED"/>
    <property type="match status" value="1"/>
</dbReference>
<dbReference type="GO" id="GO:0106300">
    <property type="term" value="P:protein-DNA covalent cross-linking repair"/>
    <property type="evidence" value="ECO:0007669"/>
    <property type="project" value="InterPro"/>
</dbReference>
<evidence type="ECO:0000313" key="9">
    <source>
        <dbReference type="EMBL" id="GHA32688.1"/>
    </source>
</evidence>
<dbReference type="RefSeq" id="WP_189603882.1">
    <property type="nucleotide sequence ID" value="NZ_BMXB01000003.1"/>
</dbReference>
<reference evidence="9" key="1">
    <citation type="journal article" date="2014" name="Int. J. Syst. Evol. Microbiol.">
        <title>Complete genome sequence of Corynebacterium casei LMG S-19264T (=DSM 44701T), isolated from a smear-ripened cheese.</title>
        <authorList>
            <consortium name="US DOE Joint Genome Institute (JGI-PGF)"/>
            <person name="Walter F."/>
            <person name="Albersmeier A."/>
            <person name="Kalinowski J."/>
            <person name="Ruckert C."/>
        </authorList>
    </citation>
    <scope>NUCLEOTIDE SEQUENCE</scope>
    <source>
        <strain evidence="9">KCTC 12719</strain>
    </source>
</reference>
<keyword evidence="4 8" id="KW-0378">Hydrolase</keyword>
<evidence type="ECO:0000256" key="5">
    <source>
        <dbReference type="ARBA" id="ARBA00023124"/>
    </source>
</evidence>
<gene>
    <name evidence="9" type="ORF">GCM10007103_12660</name>
</gene>
<keyword evidence="7" id="KW-0456">Lyase</keyword>
<dbReference type="GO" id="GO:0016829">
    <property type="term" value="F:lyase activity"/>
    <property type="evidence" value="ECO:0007669"/>
    <property type="project" value="UniProtKB-KW"/>
</dbReference>